<dbReference type="AlphaFoldDB" id="A0A2K3MHY1"/>
<name>A0A2K3MHY1_TRIPR</name>
<organism evidence="2 3">
    <name type="scientific">Trifolium pratense</name>
    <name type="common">Red clover</name>
    <dbReference type="NCBI Taxonomy" id="57577"/>
    <lineage>
        <taxon>Eukaryota</taxon>
        <taxon>Viridiplantae</taxon>
        <taxon>Streptophyta</taxon>
        <taxon>Embryophyta</taxon>
        <taxon>Tracheophyta</taxon>
        <taxon>Spermatophyta</taxon>
        <taxon>Magnoliopsida</taxon>
        <taxon>eudicotyledons</taxon>
        <taxon>Gunneridae</taxon>
        <taxon>Pentapetalae</taxon>
        <taxon>rosids</taxon>
        <taxon>fabids</taxon>
        <taxon>Fabales</taxon>
        <taxon>Fabaceae</taxon>
        <taxon>Papilionoideae</taxon>
        <taxon>50 kb inversion clade</taxon>
        <taxon>NPAAA clade</taxon>
        <taxon>Hologalegina</taxon>
        <taxon>IRL clade</taxon>
        <taxon>Trifolieae</taxon>
        <taxon>Trifolium</taxon>
    </lineage>
</organism>
<evidence type="ECO:0000313" key="2">
    <source>
        <dbReference type="EMBL" id="PNX90391.1"/>
    </source>
</evidence>
<proteinExistence type="predicted"/>
<dbReference type="EMBL" id="ASHM01062698">
    <property type="protein sequence ID" value="PNX90391.1"/>
    <property type="molecule type" value="Genomic_DNA"/>
</dbReference>
<dbReference type="InterPro" id="IPR026960">
    <property type="entry name" value="RVT-Znf"/>
</dbReference>
<evidence type="ECO:0000313" key="3">
    <source>
        <dbReference type="Proteomes" id="UP000236291"/>
    </source>
</evidence>
<evidence type="ECO:0000259" key="1">
    <source>
        <dbReference type="Pfam" id="PF13966"/>
    </source>
</evidence>
<reference evidence="2 3" key="2">
    <citation type="journal article" date="2017" name="Front. Plant Sci.">
        <title>Gene Classification and Mining of Molecular Markers Useful in Red Clover (Trifolium pratense) Breeding.</title>
        <authorList>
            <person name="Istvanek J."/>
            <person name="Dluhosova J."/>
            <person name="Dluhos P."/>
            <person name="Patkova L."/>
            <person name="Nedelnik J."/>
            <person name="Repkova J."/>
        </authorList>
    </citation>
    <scope>NUCLEOTIDE SEQUENCE [LARGE SCALE GENOMIC DNA]</scope>
    <source>
        <strain evidence="3">cv. Tatra</strain>
        <tissue evidence="2">Young leaves</tissue>
    </source>
</reference>
<reference evidence="2 3" key="1">
    <citation type="journal article" date="2014" name="Am. J. Bot.">
        <title>Genome assembly and annotation for red clover (Trifolium pratense; Fabaceae).</title>
        <authorList>
            <person name="Istvanek J."/>
            <person name="Jaros M."/>
            <person name="Krenek A."/>
            <person name="Repkova J."/>
        </authorList>
    </citation>
    <scope>NUCLEOTIDE SEQUENCE [LARGE SCALE GENOMIC DNA]</scope>
    <source>
        <strain evidence="3">cv. Tatra</strain>
        <tissue evidence="2">Young leaves</tissue>
    </source>
</reference>
<dbReference type="Proteomes" id="UP000236291">
    <property type="component" value="Unassembled WGS sequence"/>
</dbReference>
<dbReference type="Pfam" id="PF13966">
    <property type="entry name" value="zf-RVT"/>
    <property type="match status" value="1"/>
</dbReference>
<dbReference type="PANTHER" id="PTHR36617:SF16">
    <property type="entry name" value="OS04G0516500 PROTEIN"/>
    <property type="match status" value="1"/>
</dbReference>
<accession>A0A2K3MHY1</accession>
<dbReference type="PANTHER" id="PTHR36617">
    <property type="entry name" value="PROTEIN, PUTATIVE-RELATED"/>
    <property type="match status" value="1"/>
</dbReference>
<feature type="domain" description="Reverse transcriptase zinc-binding" evidence="1">
    <location>
        <begin position="111"/>
        <end position="197"/>
    </location>
</feature>
<sequence length="220" mass="25710">MVEAKNWLAESLVRRLGNGNSTFFWSYLWIGEAPLSVVFPQLFSLSNQQNSFINEFCELIGERWVWSFSWRRNLFRWEEYLVAQLSELLEPVIFSLVEDSWMWRPDPEGAFSVNSSYKLLVEEDIVVVFDQIWDSPAPSKVIAFSWQFLYNRIPTRNNLEARDLLGSDLPWECVGCVGNVESSIYLFLHCPSALMVWYEVSRWLGVVIVAPPRFLFSLKC</sequence>
<protein>
    <submittedName>
        <fullName evidence="2">Pantothenate synthetase</fullName>
    </submittedName>
</protein>
<comment type="caution">
    <text evidence="2">The sequence shown here is derived from an EMBL/GenBank/DDBJ whole genome shotgun (WGS) entry which is preliminary data.</text>
</comment>
<gene>
    <name evidence="2" type="ORF">L195_g046515</name>
</gene>